<reference evidence="1 2" key="1">
    <citation type="journal article" date="2022" name="bioRxiv">
        <title>Genomics of Preaxostyla Flagellates Illuminates Evolutionary Transitions and the Path Towards Mitochondrial Loss.</title>
        <authorList>
            <person name="Novak L.V.F."/>
            <person name="Treitli S.C."/>
            <person name="Pyrih J."/>
            <person name="Halakuc P."/>
            <person name="Pipaliya S.V."/>
            <person name="Vacek V."/>
            <person name="Brzon O."/>
            <person name="Soukal P."/>
            <person name="Eme L."/>
            <person name="Dacks J.B."/>
            <person name="Karnkowska A."/>
            <person name="Elias M."/>
            <person name="Hampl V."/>
        </authorList>
    </citation>
    <scope>NUCLEOTIDE SEQUENCE [LARGE SCALE GENOMIC DNA]</scope>
    <source>
        <strain evidence="1">NAU3</strain>
        <tissue evidence="1">Gut</tissue>
    </source>
</reference>
<dbReference type="Proteomes" id="UP001281761">
    <property type="component" value="Unassembled WGS sequence"/>
</dbReference>
<evidence type="ECO:0000313" key="1">
    <source>
        <dbReference type="EMBL" id="KAK2961897.1"/>
    </source>
</evidence>
<proteinExistence type="predicted"/>
<comment type="caution">
    <text evidence="1">The sequence shown here is derived from an EMBL/GenBank/DDBJ whole genome shotgun (WGS) entry which is preliminary data.</text>
</comment>
<gene>
    <name evidence="1" type="ORF">BLNAU_2953</name>
</gene>
<sequence length="131" mass="14443">MPIHSKDAHCKYQIEMTLSDHVLSPNDDNYGINPTHAPSNILTTSASLHLHLSHAWWDKEELCISCGGLHKLNKTDFSTSQICLHLPQSRAHSIGLKVATQTGGQSDDLGNYLLATFISRQNNLNVKLSAI</sequence>
<keyword evidence="2" id="KW-1185">Reference proteome</keyword>
<name>A0ABQ9YDT7_9EUKA</name>
<dbReference type="EMBL" id="JARBJD010000013">
    <property type="protein sequence ID" value="KAK2961897.1"/>
    <property type="molecule type" value="Genomic_DNA"/>
</dbReference>
<organism evidence="1 2">
    <name type="scientific">Blattamonas nauphoetae</name>
    <dbReference type="NCBI Taxonomy" id="2049346"/>
    <lineage>
        <taxon>Eukaryota</taxon>
        <taxon>Metamonada</taxon>
        <taxon>Preaxostyla</taxon>
        <taxon>Oxymonadida</taxon>
        <taxon>Blattamonas</taxon>
    </lineage>
</organism>
<protein>
    <submittedName>
        <fullName evidence="1">Uncharacterized protein</fullName>
    </submittedName>
</protein>
<evidence type="ECO:0000313" key="2">
    <source>
        <dbReference type="Proteomes" id="UP001281761"/>
    </source>
</evidence>
<accession>A0ABQ9YDT7</accession>